<dbReference type="PROSITE" id="PS50059">
    <property type="entry name" value="FKBP_PPIASE"/>
    <property type="match status" value="1"/>
</dbReference>
<comment type="similarity">
    <text evidence="5">Belongs to the FKBP-type PPIase family. FKBP1 subfamily.</text>
</comment>
<organism evidence="9 10">
    <name type="scientific">Aspergillus wentii DTO 134E9</name>
    <dbReference type="NCBI Taxonomy" id="1073089"/>
    <lineage>
        <taxon>Eukaryota</taxon>
        <taxon>Fungi</taxon>
        <taxon>Dikarya</taxon>
        <taxon>Ascomycota</taxon>
        <taxon>Pezizomycotina</taxon>
        <taxon>Eurotiomycetes</taxon>
        <taxon>Eurotiomycetidae</taxon>
        <taxon>Eurotiales</taxon>
        <taxon>Aspergillaceae</taxon>
        <taxon>Aspergillus</taxon>
        <taxon>Aspergillus subgen. Cremei</taxon>
    </lineage>
</organism>
<evidence type="ECO:0000256" key="4">
    <source>
        <dbReference type="ARBA" id="ARBA00023235"/>
    </source>
</evidence>
<proteinExistence type="inferred from homology"/>
<accession>A0A1L9RE58</accession>
<name>A0A1L9RE58_ASPWE</name>
<dbReference type="GO" id="GO:0003755">
    <property type="term" value="F:peptidyl-prolyl cis-trans isomerase activity"/>
    <property type="evidence" value="ECO:0007669"/>
    <property type="project" value="UniProtKB-KW"/>
</dbReference>
<dbReference type="InterPro" id="IPR046357">
    <property type="entry name" value="PPIase_dom_sf"/>
</dbReference>
<keyword evidence="4 6" id="KW-0413">Isomerase</keyword>
<evidence type="ECO:0000256" key="1">
    <source>
        <dbReference type="ARBA" id="ARBA00000971"/>
    </source>
</evidence>
<dbReference type="SUPFAM" id="SSF54534">
    <property type="entry name" value="FKBP-like"/>
    <property type="match status" value="1"/>
</dbReference>
<gene>
    <name evidence="9" type="ORF">ASPWEDRAFT_53236</name>
</gene>
<comment type="catalytic activity">
    <reaction evidence="1 6">
        <text>[protein]-peptidylproline (omega=180) = [protein]-peptidylproline (omega=0)</text>
        <dbReference type="Rhea" id="RHEA:16237"/>
        <dbReference type="Rhea" id="RHEA-COMP:10747"/>
        <dbReference type="Rhea" id="RHEA-COMP:10748"/>
        <dbReference type="ChEBI" id="CHEBI:83833"/>
        <dbReference type="ChEBI" id="CHEBI:83834"/>
        <dbReference type="EC" id="5.2.1.8"/>
    </reaction>
</comment>
<evidence type="ECO:0000313" key="9">
    <source>
        <dbReference type="EMBL" id="OJJ33206.1"/>
    </source>
</evidence>
<evidence type="ECO:0000313" key="10">
    <source>
        <dbReference type="Proteomes" id="UP000184383"/>
    </source>
</evidence>
<dbReference type="GeneID" id="63753706"/>
<dbReference type="FunFam" id="3.10.50.40:FF:000025">
    <property type="entry name" value="Peptidylprolyl isomerase"/>
    <property type="match status" value="1"/>
</dbReference>
<dbReference type="RefSeq" id="XP_040686883.1">
    <property type="nucleotide sequence ID" value="XM_040837858.1"/>
</dbReference>
<evidence type="ECO:0000256" key="5">
    <source>
        <dbReference type="ARBA" id="ARBA00038106"/>
    </source>
</evidence>
<evidence type="ECO:0000256" key="7">
    <source>
        <dbReference type="SAM" id="MobiDB-lite"/>
    </source>
</evidence>
<comment type="function">
    <text evidence="2">PPIases accelerate the folding of proteins. It catalyzes the cis-trans isomerization of proline imidic peptide bonds in oligopeptides.</text>
</comment>
<dbReference type="InterPro" id="IPR001179">
    <property type="entry name" value="PPIase_FKBP_dom"/>
</dbReference>
<reference evidence="10" key="1">
    <citation type="journal article" date="2017" name="Genome Biol.">
        <title>Comparative genomics reveals high biological diversity and specific adaptations in the industrially and medically important fungal genus Aspergillus.</title>
        <authorList>
            <person name="de Vries R.P."/>
            <person name="Riley R."/>
            <person name="Wiebenga A."/>
            <person name="Aguilar-Osorio G."/>
            <person name="Amillis S."/>
            <person name="Uchima C.A."/>
            <person name="Anderluh G."/>
            <person name="Asadollahi M."/>
            <person name="Askin M."/>
            <person name="Barry K."/>
            <person name="Battaglia E."/>
            <person name="Bayram O."/>
            <person name="Benocci T."/>
            <person name="Braus-Stromeyer S.A."/>
            <person name="Caldana C."/>
            <person name="Canovas D."/>
            <person name="Cerqueira G.C."/>
            <person name="Chen F."/>
            <person name="Chen W."/>
            <person name="Choi C."/>
            <person name="Clum A."/>
            <person name="Dos Santos R.A."/>
            <person name="Damasio A.R."/>
            <person name="Diallinas G."/>
            <person name="Emri T."/>
            <person name="Fekete E."/>
            <person name="Flipphi M."/>
            <person name="Freyberg S."/>
            <person name="Gallo A."/>
            <person name="Gournas C."/>
            <person name="Habgood R."/>
            <person name="Hainaut M."/>
            <person name="Harispe M.L."/>
            <person name="Henrissat B."/>
            <person name="Hilden K.S."/>
            <person name="Hope R."/>
            <person name="Hossain A."/>
            <person name="Karabika E."/>
            <person name="Karaffa L."/>
            <person name="Karanyi Z."/>
            <person name="Krasevec N."/>
            <person name="Kuo A."/>
            <person name="Kusch H."/>
            <person name="LaButti K."/>
            <person name="Lagendijk E.L."/>
            <person name="Lapidus A."/>
            <person name="Levasseur A."/>
            <person name="Lindquist E."/>
            <person name="Lipzen A."/>
            <person name="Logrieco A.F."/>
            <person name="MacCabe A."/>
            <person name="Maekelae M.R."/>
            <person name="Malavazi I."/>
            <person name="Melin P."/>
            <person name="Meyer V."/>
            <person name="Mielnichuk N."/>
            <person name="Miskei M."/>
            <person name="Molnar A.P."/>
            <person name="Mule G."/>
            <person name="Ngan C.Y."/>
            <person name="Orejas M."/>
            <person name="Orosz E."/>
            <person name="Ouedraogo J.P."/>
            <person name="Overkamp K.M."/>
            <person name="Park H.-S."/>
            <person name="Perrone G."/>
            <person name="Piumi F."/>
            <person name="Punt P.J."/>
            <person name="Ram A.F."/>
            <person name="Ramon A."/>
            <person name="Rauscher S."/>
            <person name="Record E."/>
            <person name="Riano-Pachon D.M."/>
            <person name="Robert V."/>
            <person name="Roehrig J."/>
            <person name="Ruller R."/>
            <person name="Salamov A."/>
            <person name="Salih N.S."/>
            <person name="Samson R.A."/>
            <person name="Sandor E."/>
            <person name="Sanguinetti M."/>
            <person name="Schuetze T."/>
            <person name="Sepcic K."/>
            <person name="Shelest E."/>
            <person name="Sherlock G."/>
            <person name="Sophianopoulou V."/>
            <person name="Squina F.M."/>
            <person name="Sun H."/>
            <person name="Susca A."/>
            <person name="Todd R.B."/>
            <person name="Tsang A."/>
            <person name="Unkles S.E."/>
            <person name="van de Wiele N."/>
            <person name="van Rossen-Uffink D."/>
            <person name="Oliveira J.V."/>
            <person name="Vesth T.C."/>
            <person name="Visser J."/>
            <person name="Yu J.-H."/>
            <person name="Zhou M."/>
            <person name="Andersen M.R."/>
            <person name="Archer D.B."/>
            <person name="Baker S.E."/>
            <person name="Benoit I."/>
            <person name="Brakhage A.A."/>
            <person name="Braus G.H."/>
            <person name="Fischer R."/>
            <person name="Frisvad J.C."/>
            <person name="Goldman G.H."/>
            <person name="Houbraken J."/>
            <person name="Oakley B."/>
            <person name="Pocsi I."/>
            <person name="Scazzocchio C."/>
            <person name="Seiboth B."/>
            <person name="vanKuyk P.A."/>
            <person name="Wortman J."/>
            <person name="Dyer P.S."/>
            <person name="Grigoriev I.V."/>
        </authorList>
    </citation>
    <scope>NUCLEOTIDE SEQUENCE [LARGE SCALE GENOMIC DNA]</scope>
    <source>
        <strain evidence="10">DTO 134E9</strain>
    </source>
</reference>
<sequence length="108" mass="11699">MGVAREVVQPGDGQNYPQPGDTITIHYDGYLYDESQFDSSRQRDAPFKAPIGVGKLIKGWDEAVPQMSVGEKAILTVTGDYGYGASGFPELIPPHATLVFDVELIAIN</sequence>
<keyword evidence="3 6" id="KW-0697">Rotamase</keyword>
<dbReference type="PANTHER" id="PTHR10516">
    <property type="entry name" value="PEPTIDYL-PROLYL CIS-TRANS ISOMERASE"/>
    <property type="match status" value="1"/>
</dbReference>
<evidence type="ECO:0000259" key="8">
    <source>
        <dbReference type="PROSITE" id="PS50059"/>
    </source>
</evidence>
<protein>
    <recommendedName>
        <fullName evidence="6">peptidylprolyl isomerase</fullName>
        <ecNumber evidence="6">5.2.1.8</ecNumber>
    </recommendedName>
</protein>
<dbReference type="VEuPathDB" id="FungiDB:ASPWEDRAFT_53236"/>
<keyword evidence="10" id="KW-1185">Reference proteome</keyword>
<dbReference type="GO" id="GO:0005737">
    <property type="term" value="C:cytoplasm"/>
    <property type="evidence" value="ECO:0007669"/>
    <property type="project" value="TreeGrafter"/>
</dbReference>
<dbReference type="EMBL" id="KV878214">
    <property type="protein sequence ID" value="OJJ33206.1"/>
    <property type="molecule type" value="Genomic_DNA"/>
</dbReference>
<dbReference type="InterPro" id="IPR050689">
    <property type="entry name" value="FKBP-type_PPIase"/>
</dbReference>
<dbReference type="EC" id="5.2.1.8" evidence="6"/>
<feature type="region of interest" description="Disordered" evidence="7">
    <location>
        <begin position="1"/>
        <end position="20"/>
    </location>
</feature>
<evidence type="ECO:0000256" key="6">
    <source>
        <dbReference type="PROSITE-ProRule" id="PRU00277"/>
    </source>
</evidence>
<dbReference type="PANTHER" id="PTHR10516:SF443">
    <property type="entry name" value="FK506-BINDING PROTEIN 59-RELATED"/>
    <property type="match status" value="1"/>
</dbReference>
<dbReference type="AlphaFoldDB" id="A0A1L9RE58"/>
<evidence type="ECO:0000256" key="3">
    <source>
        <dbReference type="ARBA" id="ARBA00023110"/>
    </source>
</evidence>
<dbReference type="Pfam" id="PF00254">
    <property type="entry name" value="FKBP_C"/>
    <property type="match status" value="1"/>
</dbReference>
<dbReference type="Proteomes" id="UP000184383">
    <property type="component" value="Unassembled WGS sequence"/>
</dbReference>
<dbReference type="Gene3D" id="3.10.50.40">
    <property type="match status" value="1"/>
</dbReference>
<dbReference type="STRING" id="1073089.A0A1L9RE58"/>
<dbReference type="OrthoDB" id="1902587at2759"/>
<feature type="domain" description="PPIase FKBP-type" evidence="8">
    <location>
        <begin position="20"/>
        <end position="108"/>
    </location>
</feature>
<evidence type="ECO:0000256" key="2">
    <source>
        <dbReference type="ARBA" id="ARBA00002388"/>
    </source>
</evidence>